<dbReference type="AlphaFoldDB" id="A0A382QNL4"/>
<dbReference type="GO" id="GO:0006281">
    <property type="term" value="P:DNA repair"/>
    <property type="evidence" value="ECO:0007669"/>
    <property type="project" value="TreeGrafter"/>
</dbReference>
<feature type="domain" description="AAA+ ATPase" evidence="4">
    <location>
        <begin position="28"/>
        <end position="141"/>
    </location>
</feature>
<sequence>MLTFEDLIGSDDSTHPIYKAKAMVVEGNIPDLLLVGPPGTGKTSTALAIGQALDADVYEFNASDERGIDFIRTRVKQVATQRGYSDITIILLDEADGLTRQAQDALRRTIEKGHALFILTANEEANIIPALRSRCHTLHFAPYGTTHVHAFLQKNFKHLCKSSYGWNGYNIKKIGMAFNGDLRSLGIAAQTVQDARELENMATIKAEMLSAPALSIAGGDWKSLREELYSLNQPGRNMLTILNMLHDRVRDLDMEPERFHHYSQVWGDAVLSTHQWPLDNRGFIDWFVGSLSLPNRREEKNMRRENE</sequence>
<dbReference type="InterPro" id="IPR003593">
    <property type="entry name" value="AAA+_ATPase"/>
</dbReference>
<keyword evidence="3" id="KW-0067">ATP-binding</keyword>
<name>A0A382QNL4_9ZZZZ</name>
<protein>
    <recommendedName>
        <fullName evidence="4">AAA+ ATPase domain-containing protein</fullName>
    </recommendedName>
</protein>
<dbReference type="InterPro" id="IPR003959">
    <property type="entry name" value="ATPase_AAA_core"/>
</dbReference>
<evidence type="ECO:0000259" key="4">
    <source>
        <dbReference type="SMART" id="SM00382"/>
    </source>
</evidence>
<dbReference type="Gene3D" id="3.40.50.300">
    <property type="entry name" value="P-loop containing nucleotide triphosphate hydrolases"/>
    <property type="match status" value="1"/>
</dbReference>
<reference evidence="5" key="1">
    <citation type="submission" date="2018-05" db="EMBL/GenBank/DDBJ databases">
        <authorList>
            <person name="Lanie J.A."/>
            <person name="Ng W.-L."/>
            <person name="Kazmierczak K.M."/>
            <person name="Andrzejewski T.M."/>
            <person name="Davidsen T.M."/>
            <person name="Wayne K.J."/>
            <person name="Tettelin H."/>
            <person name="Glass J.I."/>
            <person name="Rusch D."/>
            <person name="Podicherti R."/>
            <person name="Tsui H.-C.T."/>
            <person name="Winkler M.E."/>
        </authorList>
    </citation>
    <scope>NUCLEOTIDE SEQUENCE</scope>
</reference>
<dbReference type="SUPFAM" id="SSF52540">
    <property type="entry name" value="P-loop containing nucleoside triphosphate hydrolases"/>
    <property type="match status" value="1"/>
</dbReference>
<dbReference type="PANTHER" id="PTHR11669">
    <property type="entry name" value="REPLICATION FACTOR C / DNA POLYMERASE III GAMMA-TAU SUBUNIT"/>
    <property type="match status" value="1"/>
</dbReference>
<dbReference type="EMBL" id="UINC01115768">
    <property type="protein sequence ID" value="SVC87036.1"/>
    <property type="molecule type" value="Genomic_DNA"/>
</dbReference>
<accession>A0A382QNL4</accession>
<dbReference type="CDD" id="cd00009">
    <property type="entry name" value="AAA"/>
    <property type="match status" value="1"/>
</dbReference>
<dbReference type="InterPro" id="IPR050238">
    <property type="entry name" value="DNA_Rep/Repair_Clamp_Loader"/>
</dbReference>
<dbReference type="Pfam" id="PF00004">
    <property type="entry name" value="AAA"/>
    <property type="match status" value="1"/>
</dbReference>
<dbReference type="GO" id="GO:0005663">
    <property type="term" value="C:DNA replication factor C complex"/>
    <property type="evidence" value="ECO:0007669"/>
    <property type="project" value="TreeGrafter"/>
</dbReference>
<keyword evidence="2" id="KW-0547">Nucleotide-binding</keyword>
<keyword evidence="1" id="KW-0235">DNA replication</keyword>
<evidence type="ECO:0000313" key="5">
    <source>
        <dbReference type="EMBL" id="SVC87036.1"/>
    </source>
</evidence>
<evidence type="ECO:0000256" key="2">
    <source>
        <dbReference type="ARBA" id="ARBA00022741"/>
    </source>
</evidence>
<dbReference type="GO" id="GO:0005524">
    <property type="term" value="F:ATP binding"/>
    <property type="evidence" value="ECO:0007669"/>
    <property type="project" value="UniProtKB-KW"/>
</dbReference>
<dbReference type="PANTHER" id="PTHR11669:SF20">
    <property type="entry name" value="REPLICATION FACTOR C SUBUNIT 4"/>
    <property type="match status" value="1"/>
</dbReference>
<dbReference type="GO" id="GO:0003689">
    <property type="term" value="F:DNA clamp loader activity"/>
    <property type="evidence" value="ECO:0007669"/>
    <property type="project" value="TreeGrafter"/>
</dbReference>
<evidence type="ECO:0000256" key="3">
    <source>
        <dbReference type="ARBA" id="ARBA00022840"/>
    </source>
</evidence>
<organism evidence="5">
    <name type="scientific">marine metagenome</name>
    <dbReference type="NCBI Taxonomy" id="408172"/>
    <lineage>
        <taxon>unclassified sequences</taxon>
        <taxon>metagenomes</taxon>
        <taxon>ecological metagenomes</taxon>
    </lineage>
</organism>
<dbReference type="SMART" id="SM00382">
    <property type="entry name" value="AAA"/>
    <property type="match status" value="1"/>
</dbReference>
<dbReference type="GO" id="GO:0006261">
    <property type="term" value="P:DNA-templated DNA replication"/>
    <property type="evidence" value="ECO:0007669"/>
    <property type="project" value="TreeGrafter"/>
</dbReference>
<evidence type="ECO:0000256" key="1">
    <source>
        <dbReference type="ARBA" id="ARBA00022705"/>
    </source>
</evidence>
<proteinExistence type="predicted"/>
<dbReference type="InterPro" id="IPR027417">
    <property type="entry name" value="P-loop_NTPase"/>
</dbReference>
<gene>
    <name evidence="5" type="ORF">METZ01_LOCUS339890</name>
</gene>
<dbReference type="GO" id="GO:0016887">
    <property type="term" value="F:ATP hydrolysis activity"/>
    <property type="evidence" value="ECO:0007669"/>
    <property type="project" value="InterPro"/>
</dbReference>